<evidence type="ECO:0000313" key="4">
    <source>
        <dbReference type="Proteomes" id="UP000660862"/>
    </source>
</evidence>
<dbReference type="SMART" id="SM00089">
    <property type="entry name" value="PKD"/>
    <property type="match status" value="1"/>
</dbReference>
<dbReference type="InterPro" id="IPR013783">
    <property type="entry name" value="Ig-like_fold"/>
</dbReference>
<reference evidence="3" key="2">
    <citation type="submission" date="2020-09" db="EMBL/GenBank/DDBJ databases">
        <authorList>
            <person name="Sun Q."/>
            <person name="Zhou Y."/>
        </authorList>
    </citation>
    <scope>NUCLEOTIDE SEQUENCE</scope>
    <source>
        <strain evidence="3">CGMCC 1.12195</strain>
    </source>
</reference>
<proteinExistence type="predicted"/>
<evidence type="ECO:0000313" key="3">
    <source>
        <dbReference type="EMBL" id="GGG83342.1"/>
    </source>
</evidence>
<dbReference type="InterPro" id="IPR000601">
    <property type="entry name" value="PKD_dom"/>
</dbReference>
<reference evidence="3" key="1">
    <citation type="journal article" date="2014" name="Int. J. Syst. Evol. Microbiol.">
        <title>Complete genome sequence of Corynebacterium casei LMG S-19264T (=DSM 44701T), isolated from a smear-ripened cheese.</title>
        <authorList>
            <consortium name="US DOE Joint Genome Institute (JGI-PGF)"/>
            <person name="Walter F."/>
            <person name="Albersmeier A."/>
            <person name="Kalinowski J."/>
            <person name="Ruckert C."/>
        </authorList>
    </citation>
    <scope>NUCLEOTIDE SEQUENCE</scope>
    <source>
        <strain evidence="3">CGMCC 1.12195</strain>
    </source>
</reference>
<evidence type="ECO:0000256" key="1">
    <source>
        <dbReference type="SAM" id="SignalP"/>
    </source>
</evidence>
<dbReference type="Pfam" id="PF24595">
    <property type="entry name" value="DUF7619"/>
    <property type="match status" value="1"/>
</dbReference>
<dbReference type="InterPro" id="IPR022409">
    <property type="entry name" value="PKD/Chitinase_dom"/>
</dbReference>
<dbReference type="InterPro" id="IPR055353">
    <property type="entry name" value="DUF7619"/>
</dbReference>
<dbReference type="Pfam" id="PF18911">
    <property type="entry name" value="PKD_4"/>
    <property type="match status" value="1"/>
</dbReference>
<dbReference type="Proteomes" id="UP000660862">
    <property type="component" value="Unassembled WGS sequence"/>
</dbReference>
<dbReference type="InterPro" id="IPR057171">
    <property type="entry name" value="DUF7849"/>
</dbReference>
<feature type="domain" description="PKD" evidence="2">
    <location>
        <begin position="58"/>
        <end position="96"/>
    </location>
</feature>
<gene>
    <name evidence="3" type="ORF">GCM10007415_15520</name>
</gene>
<dbReference type="Gene3D" id="2.60.40.10">
    <property type="entry name" value="Immunoglobulins"/>
    <property type="match status" value="1"/>
</dbReference>
<comment type="caution">
    <text evidence="3">The sequence shown here is derived from an EMBL/GenBank/DDBJ whole genome shotgun (WGS) entry which is preliminary data.</text>
</comment>
<dbReference type="Pfam" id="PF25233">
    <property type="entry name" value="DUF7849"/>
    <property type="match status" value="1"/>
</dbReference>
<sequence length="661" mass="74345">MELKHYLTLCTLLICCATAHANGIDTVEAKIDVQFLGSRATFQAELPTLTGIPGGRQPFYTYLWDFGDGHFSTEETPTHQYVKPGDYEVTLYTVNNYDNGPRPKRPTRKINVDSAKTAPTPIASAAEKNFFNADGLFKLSKNANALPGQDMVVIAGVNTAERGRVFLLTNEKIFGTEGFVYAGQTTYNDEVVTSLDDPKNLESLWATIPSVTVTQSGSPDYGIREELDFMGSDAIDYFAELYGSYKTVTSYEVAGKNSAQFSLVNLDITPEMLTDTNATVTITGVFIPEKGPARVHRLDVPIVTSHDPNKMSLKQSRLSYRLLSKRKELMYKVQFQNDGEGDAKNIRLEIKLPEVLDPTTFNLLNLYPEIDSCGIDGQGPCYQYNTKGPDTLVFHFKNIALPGSKAPDVHDKDSTQGFIRFTVRPKKKLPNRSFKGQTNIYFDKNEPITTNFATGRFRKGLSPIVFAGYSHFIQQPTEGDKERVWKNGPMLGVGLAPIAPYRKLYWQVEVYVNAYRASETTTVYEPGVIEYTEPGTDRRQRYEYERYDRDVHSRFIQLRIVPLHLRYNFNSWVSAGVGALAETAINTKHTEERTYHLLATNGDIAARLPYSNERLAMSRLHIQSFADINFGRTYLGPVLGLRYVYGANQGQFGQLYAAWRL</sequence>
<organism evidence="3 4">
    <name type="scientific">Parapedobacter pyrenivorans</name>
    <dbReference type="NCBI Taxonomy" id="1305674"/>
    <lineage>
        <taxon>Bacteria</taxon>
        <taxon>Pseudomonadati</taxon>
        <taxon>Bacteroidota</taxon>
        <taxon>Sphingobacteriia</taxon>
        <taxon>Sphingobacteriales</taxon>
        <taxon>Sphingobacteriaceae</taxon>
        <taxon>Parapedobacter</taxon>
    </lineage>
</organism>
<evidence type="ECO:0000259" key="2">
    <source>
        <dbReference type="PROSITE" id="PS50093"/>
    </source>
</evidence>
<dbReference type="SUPFAM" id="SSF49299">
    <property type="entry name" value="PKD domain"/>
    <property type="match status" value="1"/>
</dbReference>
<dbReference type="EMBL" id="BMER01000001">
    <property type="protein sequence ID" value="GGG83342.1"/>
    <property type="molecule type" value="Genomic_DNA"/>
</dbReference>
<feature type="chain" id="PRO_5037632230" description="PKD domain-containing protein" evidence="1">
    <location>
        <begin position="22"/>
        <end position="661"/>
    </location>
</feature>
<feature type="signal peptide" evidence="1">
    <location>
        <begin position="1"/>
        <end position="21"/>
    </location>
</feature>
<dbReference type="InterPro" id="IPR035986">
    <property type="entry name" value="PKD_dom_sf"/>
</dbReference>
<dbReference type="AlphaFoldDB" id="A0A917M828"/>
<protein>
    <recommendedName>
        <fullName evidence="2">PKD domain-containing protein</fullName>
    </recommendedName>
</protein>
<dbReference type="CDD" id="cd00146">
    <property type="entry name" value="PKD"/>
    <property type="match status" value="1"/>
</dbReference>
<dbReference type="PROSITE" id="PS50093">
    <property type="entry name" value="PKD"/>
    <property type="match status" value="1"/>
</dbReference>
<keyword evidence="1" id="KW-0732">Signal</keyword>
<name>A0A917M828_9SPHI</name>
<accession>A0A917M828</accession>
<dbReference type="RefSeq" id="WP_262892473.1">
    <property type="nucleotide sequence ID" value="NZ_BMER01000001.1"/>
</dbReference>
<keyword evidence="4" id="KW-1185">Reference proteome</keyword>